<dbReference type="Proteomes" id="UP000816034">
    <property type="component" value="Unassembled WGS sequence"/>
</dbReference>
<dbReference type="GO" id="GO:0016422">
    <property type="term" value="F:mRNA (2'-O-methyladenosine-N6-)-methyltransferase activity"/>
    <property type="evidence" value="ECO:0007669"/>
    <property type="project" value="InterPro"/>
</dbReference>
<dbReference type="AlphaFoldDB" id="A0AA88KJ59"/>
<comment type="caution">
    <text evidence="3">The sequence shown here is derived from an EMBL/GenBank/DDBJ whole genome shotgun (WGS) entry which is preliminary data.</text>
</comment>
<protein>
    <recommendedName>
        <fullName evidence="2">PCIF1 WW domain-containing protein</fullName>
    </recommendedName>
</protein>
<evidence type="ECO:0000313" key="4">
    <source>
        <dbReference type="Proteomes" id="UP000816034"/>
    </source>
</evidence>
<dbReference type="GeneID" id="68099204"/>
<feature type="region of interest" description="Disordered" evidence="1">
    <location>
        <begin position="519"/>
        <end position="568"/>
    </location>
</feature>
<gene>
    <name evidence="3" type="ORF">C9374_006750</name>
</gene>
<feature type="compositionally biased region" description="Low complexity" evidence="1">
    <location>
        <begin position="292"/>
        <end position="329"/>
    </location>
</feature>
<dbReference type="RefSeq" id="XP_044546895.1">
    <property type="nucleotide sequence ID" value="XM_044696645.1"/>
</dbReference>
<dbReference type="GO" id="GO:0099122">
    <property type="term" value="F:RNA polymerase II C-terminal domain binding"/>
    <property type="evidence" value="ECO:0007669"/>
    <property type="project" value="InterPro"/>
</dbReference>
<feature type="domain" description="PCIF1 WW" evidence="2">
    <location>
        <begin position="586"/>
        <end position="761"/>
    </location>
</feature>
<dbReference type="InterPro" id="IPR039881">
    <property type="entry name" value="PCIF1-like"/>
</dbReference>
<dbReference type="EMBL" id="PYSW02000028">
    <property type="protein sequence ID" value="KAG2379633.1"/>
    <property type="molecule type" value="Genomic_DNA"/>
</dbReference>
<name>A0AA88KJ59_NAELO</name>
<keyword evidence="4" id="KW-1185">Reference proteome</keyword>
<sequence>MSSHHHHNPHNHDAKRTTPPSNPMSSTPHQQRPGIPSNIPPPRQHGGGYYYGYQPSPSTRGSSSSGGGDHHYPPPNHHDNYHPHHQQQPYHRPSASYENSSETYHKPYGGTSRHYERGSSSRNYDPSSSHQKKRNYDHYTRRNNDGGGKNNSNKYRKNEPPPLDSNTINLKANDNKVPLRNGIPIWNFSIDHSQCDIKSNGEEQRKRFFQINAKEGTLENPAFASFIEYHRYKKIVQLRLAYENDVKELLFDLEAPKESLNRWLFEQLSSVDSSLVDPLISLNHESLNTIEGSSSGSTSSSSSSSSSDTTCESSSSSSGTTTTTTTSNITSSHDRFVHSNHSLLIEKQSTSDFLLKRPEFALESEVLRAEIYSEIPSRLRCRTINQALTSLDHYYKNGWEWLKKVRTLNQPQLCEQIEQQLKQLRDWMNHSNTQRQLSVLEEKQKELTKNCSILFKQILKDRVDEVCRRLVDHSKKIAESLSTERLKESFTQQSMDVQLEFHEQELLCKVTLYSSDSSSGSSSGSNNIHIGNSPTHIGNSHNNNKNNGNNNNRDLNNNTNNGNDEKSSLSLQPIDTFKLNLIHYNKLRLLYKKCNTERDPEMKEFQYRLYTLIRRYQTFFGDSSSEEGANFHAALPEKGFDFLTREFQVCHECFASPINCYFNSFCSAFPDTDVYFGSRGSFFEFRPTRGFFECGPPYTLEVMNKTARYCLELLKSSNEPLAFAVFVPEWTDTEYGKILHPDHTPFCTGHLLAEQGKHEYVIGMQHFKENDQRYWTLPFPTHVYFLQNEEGKKKWPITPQLIERYKKVMEMNTTNETSGSSSNK</sequence>
<feature type="compositionally biased region" description="Low complexity" evidence="1">
    <location>
        <begin position="519"/>
        <end position="562"/>
    </location>
</feature>
<dbReference type="Pfam" id="PF12237">
    <property type="entry name" value="PCIF1_WW"/>
    <property type="match status" value="1"/>
</dbReference>
<dbReference type="InterPro" id="IPR022035">
    <property type="entry name" value="PCIF1_WW"/>
</dbReference>
<organism evidence="3 4">
    <name type="scientific">Naegleria lovaniensis</name>
    <name type="common">Amoeba</name>
    <dbReference type="NCBI Taxonomy" id="51637"/>
    <lineage>
        <taxon>Eukaryota</taxon>
        <taxon>Discoba</taxon>
        <taxon>Heterolobosea</taxon>
        <taxon>Tetramitia</taxon>
        <taxon>Eutetramitia</taxon>
        <taxon>Vahlkampfiidae</taxon>
        <taxon>Naegleria</taxon>
    </lineage>
</organism>
<reference evidence="3 4" key="1">
    <citation type="journal article" date="2018" name="BMC Genomics">
        <title>The genome of Naegleria lovaniensis, the basis for a comparative approach to unravel pathogenicity factors of the human pathogenic amoeba N. fowleri.</title>
        <authorList>
            <person name="Liechti N."/>
            <person name="Schurch N."/>
            <person name="Bruggmann R."/>
            <person name="Wittwer M."/>
        </authorList>
    </citation>
    <scope>NUCLEOTIDE SEQUENCE [LARGE SCALE GENOMIC DNA]</scope>
    <source>
        <strain evidence="3 4">ATCC 30569</strain>
    </source>
</reference>
<dbReference type="PANTHER" id="PTHR21727">
    <property type="entry name" value="PHOSPHORYLATED CTD INTERACTING FACTOR 1"/>
    <property type="match status" value="1"/>
</dbReference>
<dbReference type="PANTHER" id="PTHR21727:SF0">
    <property type="entry name" value="MRNA (2'-O-METHYLADENOSINE-N(6)-)-METHYLTRANSFERASE"/>
    <property type="match status" value="1"/>
</dbReference>
<evidence type="ECO:0000256" key="1">
    <source>
        <dbReference type="SAM" id="MobiDB-lite"/>
    </source>
</evidence>
<feature type="compositionally biased region" description="Low complexity" evidence="1">
    <location>
        <begin position="17"/>
        <end position="28"/>
    </location>
</feature>
<accession>A0AA88KJ59</accession>
<feature type="compositionally biased region" description="Basic and acidic residues" evidence="1">
    <location>
        <begin position="134"/>
        <end position="144"/>
    </location>
</feature>
<evidence type="ECO:0000313" key="3">
    <source>
        <dbReference type="EMBL" id="KAG2379633.1"/>
    </source>
</evidence>
<feature type="region of interest" description="Disordered" evidence="1">
    <location>
        <begin position="1"/>
        <end position="170"/>
    </location>
</feature>
<evidence type="ECO:0000259" key="2">
    <source>
        <dbReference type="Pfam" id="PF12237"/>
    </source>
</evidence>
<feature type="region of interest" description="Disordered" evidence="1">
    <location>
        <begin position="290"/>
        <end position="329"/>
    </location>
</feature>
<feature type="compositionally biased region" description="Polar residues" evidence="1">
    <location>
        <begin position="120"/>
        <end position="129"/>
    </location>
</feature>
<proteinExistence type="predicted"/>
<feature type="compositionally biased region" description="Basic and acidic residues" evidence="1">
    <location>
        <begin position="68"/>
        <end position="82"/>
    </location>
</feature>